<feature type="domain" description="Peptidase S1" evidence="9">
    <location>
        <begin position="385"/>
        <end position="628"/>
    </location>
</feature>
<feature type="compositionally biased region" description="Low complexity" evidence="7">
    <location>
        <begin position="215"/>
        <end position="271"/>
    </location>
</feature>
<dbReference type="PROSITE" id="PS50240">
    <property type="entry name" value="TRYPSIN_DOM"/>
    <property type="match status" value="1"/>
</dbReference>
<dbReference type="CDD" id="cd00190">
    <property type="entry name" value="Tryp_SPc"/>
    <property type="match status" value="1"/>
</dbReference>
<dbReference type="FunFam" id="2.40.10.10:FF:000006">
    <property type="entry name" value="Serine proteinase stubble"/>
    <property type="match status" value="1"/>
</dbReference>
<dbReference type="InterPro" id="IPR033116">
    <property type="entry name" value="TRYPSIN_SER"/>
</dbReference>
<feature type="compositionally biased region" description="Low complexity" evidence="7">
    <location>
        <begin position="281"/>
        <end position="322"/>
    </location>
</feature>
<dbReference type="InterPro" id="IPR009003">
    <property type="entry name" value="Peptidase_S1_PA"/>
</dbReference>
<dbReference type="GO" id="GO:0016020">
    <property type="term" value="C:membrane"/>
    <property type="evidence" value="ECO:0007669"/>
    <property type="project" value="UniProtKB-SubCell"/>
</dbReference>
<sequence>MCPKRHWLVNKATAAGKGSRRSLDQIVEVLVALILVNCLVATATAALITPPHDLDSIEDEDLSGFYRSPHRLEGYQQQQRNSQNFKISPKPCSFGRVEGTCMFVWECIKSEGRHVGMCVDSFMFGSCCTHNYTDNIVLPQTAFSYTRPTKPLTLRPRPPPPAYKPMISGMTTIERPHGAGTLVIRPSGPHHQGTLARPHPPPYQSKPTTASDLLSAASMHAGSSSSSSSTTSSAYPTFSTSKATTTTTTTTTTRRTTTPAPTTTTTTRRTTSNTRPYQRPTTESSSSTTRSSTTTAKTPTTTRAHPSPSSSSGGIISSSSSSRPTHRPIGGGGEGGHIETNEITDSSTHDGAAGGATTALGHVKTISAARSECGVPTLARPETRIVGGKSAAFGRWPWQVSVRRTSFFGFSSTHRCGGALINENWIATAGHCVDDLLISQIRIRVGEYDFSHVQEQLPYIERGVAKKVVHPKYNFFTYEYDLALVKLEQPLEFAPHVSPICLPETESLLIGMNATVTGWGRLSEGGTLPSVLQEVSVPIVSNDNCKSMFLRAGRQEFIPDIFLCAGYETGGQDSCQGDSGGPLQAKSSDGRFFLAGIISWGIGCAEANLPGVCTRISKFVPWILEHVR</sequence>
<reference evidence="10 11" key="1">
    <citation type="journal article" date="2007" name="Nature">
        <title>Evolution of genes and genomes on the Drosophila phylogeny.</title>
        <authorList>
            <consortium name="Drosophila 12 Genomes Consortium"/>
            <person name="Clark A.G."/>
            <person name="Eisen M.B."/>
            <person name="Smith D.R."/>
            <person name="Bergman C.M."/>
            <person name="Oliver B."/>
            <person name="Markow T.A."/>
            <person name="Kaufman T.C."/>
            <person name="Kellis M."/>
            <person name="Gelbart W."/>
            <person name="Iyer V.N."/>
            <person name="Pollard D.A."/>
            <person name="Sackton T.B."/>
            <person name="Larracuente A.M."/>
            <person name="Singh N.D."/>
            <person name="Abad J.P."/>
            <person name="Abt D.N."/>
            <person name="Adryan B."/>
            <person name="Aguade M."/>
            <person name="Akashi H."/>
            <person name="Anderson W.W."/>
            <person name="Aquadro C.F."/>
            <person name="Ardell D.H."/>
            <person name="Arguello R."/>
            <person name="Artieri C.G."/>
            <person name="Barbash D.A."/>
            <person name="Barker D."/>
            <person name="Barsanti P."/>
            <person name="Batterham P."/>
            <person name="Batzoglou S."/>
            <person name="Begun D."/>
            <person name="Bhutkar A."/>
            <person name="Blanco E."/>
            <person name="Bosak S.A."/>
            <person name="Bradley R.K."/>
            <person name="Brand A.D."/>
            <person name="Brent M.R."/>
            <person name="Brooks A.N."/>
            <person name="Brown R.H."/>
            <person name="Butlin R.K."/>
            <person name="Caggese C."/>
            <person name="Calvi B.R."/>
            <person name="Bernardo de Carvalho A."/>
            <person name="Caspi A."/>
            <person name="Castrezana S."/>
            <person name="Celniker S.E."/>
            <person name="Chang J.L."/>
            <person name="Chapple C."/>
            <person name="Chatterji S."/>
            <person name="Chinwalla A."/>
            <person name="Civetta A."/>
            <person name="Clifton S.W."/>
            <person name="Comeron J.M."/>
            <person name="Costello J.C."/>
            <person name="Coyne J.A."/>
            <person name="Daub J."/>
            <person name="David R.G."/>
            <person name="Delcher A.L."/>
            <person name="Delehaunty K."/>
            <person name="Do C.B."/>
            <person name="Ebling H."/>
            <person name="Edwards K."/>
            <person name="Eickbush T."/>
            <person name="Evans J.D."/>
            <person name="Filipski A."/>
            <person name="Findeiss S."/>
            <person name="Freyhult E."/>
            <person name="Fulton L."/>
            <person name="Fulton R."/>
            <person name="Garcia A.C."/>
            <person name="Gardiner A."/>
            <person name="Garfield D.A."/>
            <person name="Garvin B.E."/>
            <person name="Gibson G."/>
            <person name="Gilbert D."/>
            <person name="Gnerre S."/>
            <person name="Godfrey J."/>
            <person name="Good R."/>
            <person name="Gotea V."/>
            <person name="Gravely B."/>
            <person name="Greenberg A.J."/>
            <person name="Griffiths-Jones S."/>
            <person name="Gross S."/>
            <person name="Guigo R."/>
            <person name="Gustafson E.A."/>
            <person name="Haerty W."/>
            <person name="Hahn M.W."/>
            <person name="Halligan D.L."/>
            <person name="Halpern A.L."/>
            <person name="Halter G.M."/>
            <person name="Han M.V."/>
            <person name="Heger A."/>
            <person name="Hillier L."/>
            <person name="Hinrichs A.S."/>
            <person name="Holmes I."/>
            <person name="Hoskins R.A."/>
            <person name="Hubisz M.J."/>
            <person name="Hultmark D."/>
            <person name="Huntley M.A."/>
            <person name="Jaffe D.B."/>
            <person name="Jagadeeshan S."/>
            <person name="Jeck W.R."/>
            <person name="Johnson J."/>
            <person name="Jones C.D."/>
            <person name="Jordan W.C."/>
            <person name="Karpen G.H."/>
            <person name="Kataoka E."/>
            <person name="Keightley P.D."/>
            <person name="Kheradpour P."/>
            <person name="Kirkness E.F."/>
            <person name="Koerich L.B."/>
            <person name="Kristiansen K."/>
            <person name="Kudrna D."/>
            <person name="Kulathinal R.J."/>
            <person name="Kumar S."/>
            <person name="Kwok R."/>
            <person name="Lander E."/>
            <person name="Langley C.H."/>
            <person name="Lapoint R."/>
            <person name="Lazzaro B.P."/>
            <person name="Lee S.J."/>
            <person name="Levesque L."/>
            <person name="Li R."/>
            <person name="Lin C.F."/>
            <person name="Lin M.F."/>
            <person name="Lindblad-Toh K."/>
            <person name="Llopart A."/>
            <person name="Long M."/>
            <person name="Low L."/>
            <person name="Lozovsky E."/>
            <person name="Lu J."/>
            <person name="Luo M."/>
            <person name="Machado C.A."/>
            <person name="Makalowski W."/>
            <person name="Marzo M."/>
            <person name="Matsuda M."/>
            <person name="Matzkin L."/>
            <person name="McAllister B."/>
            <person name="McBride C.S."/>
            <person name="McKernan B."/>
            <person name="McKernan K."/>
            <person name="Mendez-Lago M."/>
            <person name="Minx P."/>
            <person name="Mollenhauer M.U."/>
            <person name="Montooth K."/>
            <person name="Mount S.M."/>
            <person name="Mu X."/>
            <person name="Myers E."/>
            <person name="Negre B."/>
            <person name="Newfeld S."/>
            <person name="Nielsen R."/>
            <person name="Noor M.A."/>
            <person name="O'Grady P."/>
            <person name="Pachter L."/>
            <person name="Papaceit M."/>
            <person name="Parisi M.J."/>
            <person name="Parisi M."/>
            <person name="Parts L."/>
            <person name="Pedersen J.S."/>
            <person name="Pesole G."/>
            <person name="Phillippy A.M."/>
            <person name="Ponting C.P."/>
            <person name="Pop M."/>
            <person name="Porcelli D."/>
            <person name="Powell J.R."/>
            <person name="Prohaska S."/>
            <person name="Pruitt K."/>
            <person name="Puig M."/>
            <person name="Quesneville H."/>
            <person name="Ram K.R."/>
            <person name="Rand D."/>
            <person name="Rasmussen M.D."/>
            <person name="Reed L.K."/>
            <person name="Reenan R."/>
            <person name="Reily A."/>
            <person name="Remington K.A."/>
            <person name="Rieger T.T."/>
            <person name="Ritchie M.G."/>
            <person name="Robin C."/>
            <person name="Rogers Y.H."/>
            <person name="Rohde C."/>
            <person name="Rozas J."/>
            <person name="Rubenfield M.J."/>
            <person name="Ruiz A."/>
            <person name="Russo S."/>
            <person name="Salzberg S.L."/>
            <person name="Sanchez-Gracia A."/>
            <person name="Saranga D.J."/>
            <person name="Sato H."/>
            <person name="Schaeffer S.W."/>
            <person name="Schatz M.C."/>
            <person name="Schlenke T."/>
            <person name="Schwartz R."/>
            <person name="Segarra C."/>
            <person name="Singh R.S."/>
            <person name="Sirot L."/>
            <person name="Sirota M."/>
            <person name="Sisneros N.B."/>
            <person name="Smith C.D."/>
            <person name="Smith T.F."/>
            <person name="Spieth J."/>
            <person name="Stage D.E."/>
            <person name="Stark A."/>
            <person name="Stephan W."/>
            <person name="Strausberg R.L."/>
            <person name="Strempel S."/>
            <person name="Sturgill D."/>
            <person name="Sutton G."/>
            <person name="Sutton G.G."/>
            <person name="Tao W."/>
            <person name="Teichmann S."/>
            <person name="Tobari Y.N."/>
            <person name="Tomimura Y."/>
            <person name="Tsolas J.M."/>
            <person name="Valente V.L."/>
            <person name="Venter E."/>
            <person name="Venter J.C."/>
            <person name="Vicario S."/>
            <person name="Vieira F.G."/>
            <person name="Vilella A.J."/>
            <person name="Villasante A."/>
            <person name="Walenz B."/>
            <person name="Wang J."/>
            <person name="Wasserman M."/>
            <person name="Watts T."/>
            <person name="Wilson D."/>
            <person name="Wilson R.K."/>
            <person name="Wing R.A."/>
            <person name="Wolfner M.F."/>
            <person name="Wong A."/>
            <person name="Wong G.K."/>
            <person name="Wu C.I."/>
            <person name="Wu G."/>
            <person name="Yamamoto D."/>
            <person name="Yang H.P."/>
            <person name="Yang S.P."/>
            <person name="Yorke J.A."/>
            <person name="Yoshida K."/>
            <person name="Zdobnov E."/>
            <person name="Zhang P."/>
            <person name="Zhang Y."/>
            <person name="Zimin A.V."/>
            <person name="Baldwin J."/>
            <person name="Abdouelleil A."/>
            <person name="Abdulkadir J."/>
            <person name="Abebe A."/>
            <person name="Abera B."/>
            <person name="Abreu J."/>
            <person name="Acer S.C."/>
            <person name="Aftuck L."/>
            <person name="Alexander A."/>
            <person name="An P."/>
            <person name="Anderson E."/>
            <person name="Anderson S."/>
            <person name="Arachi H."/>
            <person name="Azer M."/>
            <person name="Bachantsang P."/>
            <person name="Barry A."/>
            <person name="Bayul T."/>
            <person name="Berlin A."/>
            <person name="Bessette D."/>
            <person name="Bloom T."/>
            <person name="Blye J."/>
            <person name="Boguslavskiy L."/>
            <person name="Bonnet C."/>
            <person name="Boukhgalter B."/>
            <person name="Bourzgui I."/>
            <person name="Brown A."/>
            <person name="Cahill P."/>
            <person name="Channer S."/>
            <person name="Cheshatsang Y."/>
            <person name="Chuda L."/>
            <person name="Citroen M."/>
            <person name="Collymore A."/>
            <person name="Cooke P."/>
            <person name="Costello M."/>
            <person name="D'Aco K."/>
            <person name="Daza R."/>
            <person name="De Haan G."/>
            <person name="DeGray S."/>
            <person name="DeMaso C."/>
            <person name="Dhargay N."/>
            <person name="Dooley K."/>
            <person name="Dooley E."/>
            <person name="Doricent M."/>
            <person name="Dorje P."/>
            <person name="Dorjee K."/>
            <person name="Dupes A."/>
            <person name="Elong R."/>
            <person name="Falk J."/>
            <person name="Farina A."/>
            <person name="Faro S."/>
            <person name="Ferguson D."/>
            <person name="Fisher S."/>
            <person name="Foley C.D."/>
            <person name="Franke A."/>
            <person name="Friedrich D."/>
            <person name="Gadbois L."/>
            <person name="Gearin G."/>
            <person name="Gearin C.R."/>
            <person name="Giannoukos G."/>
            <person name="Goode T."/>
            <person name="Graham J."/>
            <person name="Grandbois E."/>
            <person name="Grewal S."/>
            <person name="Gyaltsen K."/>
            <person name="Hafez N."/>
            <person name="Hagos B."/>
            <person name="Hall J."/>
            <person name="Henson C."/>
            <person name="Hollinger A."/>
            <person name="Honan T."/>
            <person name="Huard M.D."/>
            <person name="Hughes L."/>
            <person name="Hurhula B."/>
            <person name="Husby M.E."/>
            <person name="Kamat A."/>
            <person name="Kanga B."/>
            <person name="Kashin S."/>
            <person name="Khazanovich D."/>
            <person name="Kisner P."/>
            <person name="Lance K."/>
            <person name="Lara M."/>
            <person name="Lee W."/>
            <person name="Lennon N."/>
            <person name="Letendre F."/>
            <person name="LeVine R."/>
            <person name="Lipovsky A."/>
            <person name="Liu X."/>
            <person name="Liu J."/>
            <person name="Liu S."/>
            <person name="Lokyitsang T."/>
            <person name="Lokyitsang Y."/>
            <person name="Lubonja R."/>
            <person name="Lui A."/>
            <person name="MacDonald P."/>
            <person name="Magnisalis V."/>
            <person name="Maru K."/>
            <person name="Matthews C."/>
            <person name="McCusker W."/>
            <person name="McDonough S."/>
            <person name="Mehta T."/>
            <person name="Meldrim J."/>
            <person name="Meneus L."/>
            <person name="Mihai O."/>
            <person name="Mihalev A."/>
            <person name="Mihova T."/>
            <person name="Mittelman R."/>
            <person name="Mlenga V."/>
            <person name="Montmayeur A."/>
            <person name="Mulrain L."/>
            <person name="Navidi A."/>
            <person name="Naylor J."/>
            <person name="Negash T."/>
            <person name="Nguyen T."/>
            <person name="Nguyen N."/>
            <person name="Nicol R."/>
            <person name="Norbu C."/>
            <person name="Norbu N."/>
            <person name="Novod N."/>
            <person name="O'Neill B."/>
            <person name="Osman S."/>
            <person name="Markiewicz E."/>
            <person name="Oyono O.L."/>
            <person name="Patti C."/>
            <person name="Phunkhang P."/>
            <person name="Pierre F."/>
            <person name="Priest M."/>
            <person name="Raghuraman S."/>
            <person name="Rege F."/>
            <person name="Reyes R."/>
            <person name="Rise C."/>
            <person name="Rogov P."/>
            <person name="Ross K."/>
            <person name="Ryan E."/>
            <person name="Settipalli S."/>
            <person name="Shea T."/>
            <person name="Sherpa N."/>
            <person name="Shi L."/>
            <person name="Shih D."/>
            <person name="Sparrow T."/>
            <person name="Spaulding J."/>
            <person name="Stalker J."/>
            <person name="Stange-Thomann N."/>
            <person name="Stavropoulos S."/>
            <person name="Stone C."/>
            <person name="Strader C."/>
            <person name="Tesfaye S."/>
            <person name="Thomson T."/>
            <person name="Thoulutsang Y."/>
            <person name="Thoulutsang D."/>
            <person name="Topham K."/>
            <person name="Topping I."/>
            <person name="Tsamla T."/>
            <person name="Vassiliev H."/>
            <person name="Vo A."/>
            <person name="Wangchuk T."/>
            <person name="Wangdi T."/>
            <person name="Weiand M."/>
            <person name="Wilkinson J."/>
            <person name="Wilson A."/>
            <person name="Yadav S."/>
            <person name="Young G."/>
            <person name="Yu Q."/>
            <person name="Zembek L."/>
            <person name="Zhong D."/>
            <person name="Zimmer A."/>
            <person name="Zwirko Z."/>
            <person name="Jaffe D.B."/>
            <person name="Alvarez P."/>
            <person name="Brockman W."/>
            <person name="Butler J."/>
            <person name="Chin C."/>
            <person name="Gnerre S."/>
            <person name="Grabherr M."/>
            <person name="Kleber M."/>
            <person name="Mauceli E."/>
            <person name="MacCallum I."/>
        </authorList>
    </citation>
    <scope>NUCLEOTIDE SEQUENCE [LARGE SCALE GENOMIC DNA]</scope>
    <source>
        <strain evidence="11">MSH-3 / Tucson 14011-0111.49</strain>
    </source>
</reference>
<evidence type="ECO:0000259" key="9">
    <source>
        <dbReference type="PROSITE" id="PS50240"/>
    </source>
</evidence>
<gene>
    <name evidence="10" type="primary">Dper\GL12221</name>
    <name evidence="10" type="ORF">Dper_GL12221</name>
</gene>
<dbReference type="InterPro" id="IPR043504">
    <property type="entry name" value="Peptidase_S1_PA_chymotrypsin"/>
</dbReference>
<keyword evidence="5" id="KW-0735">Signal-anchor</keyword>
<dbReference type="GO" id="GO:0051017">
    <property type="term" value="P:actin filament bundle assembly"/>
    <property type="evidence" value="ECO:0007669"/>
    <property type="project" value="EnsemblMetazoa"/>
</dbReference>
<evidence type="ECO:0000256" key="6">
    <source>
        <dbReference type="ARBA" id="ARBA00023157"/>
    </source>
</evidence>
<dbReference type="AlphaFoldDB" id="B4GMK6"/>
<name>B4GMK6_DROPE</name>
<dbReference type="SMR" id="B4GMK6"/>
<dbReference type="GO" id="GO:0035220">
    <property type="term" value="P:wing disc development"/>
    <property type="evidence" value="ECO:0007669"/>
    <property type="project" value="EnsemblMetazoa"/>
</dbReference>
<evidence type="ECO:0000313" key="11">
    <source>
        <dbReference type="Proteomes" id="UP000008744"/>
    </source>
</evidence>
<dbReference type="InterPro" id="IPR001254">
    <property type="entry name" value="Trypsin_dom"/>
</dbReference>
<keyword evidence="8" id="KW-0812">Transmembrane</keyword>
<dbReference type="SMART" id="SM00020">
    <property type="entry name" value="Tryp_SPc"/>
    <property type="match status" value="1"/>
</dbReference>
<evidence type="ECO:0000256" key="2">
    <source>
        <dbReference type="ARBA" id="ARBA00022670"/>
    </source>
</evidence>
<dbReference type="GO" id="GO:0006508">
    <property type="term" value="P:proteolysis"/>
    <property type="evidence" value="ECO:0007669"/>
    <property type="project" value="UniProtKB-KW"/>
</dbReference>
<organism evidence="11">
    <name type="scientific">Drosophila persimilis</name>
    <name type="common">Fruit fly</name>
    <dbReference type="NCBI Taxonomy" id="7234"/>
    <lineage>
        <taxon>Eukaryota</taxon>
        <taxon>Metazoa</taxon>
        <taxon>Ecdysozoa</taxon>
        <taxon>Arthropoda</taxon>
        <taxon>Hexapoda</taxon>
        <taxon>Insecta</taxon>
        <taxon>Pterygota</taxon>
        <taxon>Neoptera</taxon>
        <taxon>Endopterygota</taxon>
        <taxon>Diptera</taxon>
        <taxon>Brachycera</taxon>
        <taxon>Muscomorpha</taxon>
        <taxon>Ephydroidea</taxon>
        <taxon>Drosophilidae</taxon>
        <taxon>Drosophila</taxon>
        <taxon>Sophophora</taxon>
    </lineage>
</organism>
<dbReference type="EMBL" id="CH479185">
    <property type="protein sequence ID" value="EDW38080.1"/>
    <property type="molecule type" value="Genomic_DNA"/>
</dbReference>
<dbReference type="GO" id="GO:0004252">
    <property type="term" value="F:serine-type endopeptidase activity"/>
    <property type="evidence" value="ECO:0007669"/>
    <property type="project" value="InterPro"/>
</dbReference>
<keyword evidence="6" id="KW-1015">Disulfide bond</keyword>
<dbReference type="HOGENOM" id="CLU_006842_17_0_1"/>
<dbReference type="OrthoDB" id="414661at2759"/>
<dbReference type="PhylomeDB" id="B4GMK6"/>
<dbReference type="Proteomes" id="UP000008744">
    <property type="component" value="Unassembled WGS sequence"/>
</dbReference>
<evidence type="ECO:0000256" key="7">
    <source>
        <dbReference type="SAM" id="MobiDB-lite"/>
    </source>
</evidence>
<dbReference type="Gene3D" id="2.40.10.10">
    <property type="entry name" value="Trypsin-like serine proteases"/>
    <property type="match status" value="1"/>
</dbReference>
<protein>
    <submittedName>
        <fullName evidence="10">GL12221</fullName>
    </submittedName>
</protein>
<dbReference type="OMA" id="VWEKNTH"/>
<dbReference type="PRINTS" id="PR00722">
    <property type="entry name" value="CHYMOTRYPSIN"/>
</dbReference>
<feature type="transmembrane region" description="Helical" evidence="8">
    <location>
        <begin position="26"/>
        <end position="48"/>
    </location>
</feature>
<comment type="subcellular location">
    <subcellularLocation>
        <location evidence="1">Membrane</location>
        <topology evidence="1">Single-pass type II membrane protein</topology>
    </subcellularLocation>
</comment>
<dbReference type="MEROPS" id="S01.225"/>
<feature type="region of interest" description="Disordered" evidence="7">
    <location>
        <begin position="179"/>
        <end position="356"/>
    </location>
</feature>
<evidence type="ECO:0000256" key="8">
    <source>
        <dbReference type="SAM" id="Phobius"/>
    </source>
</evidence>
<keyword evidence="3" id="KW-0378">Hydrolase</keyword>
<dbReference type="Pfam" id="PF00089">
    <property type="entry name" value="Trypsin"/>
    <property type="match status" value="1"/>
</dbReference>
<dbReference type="eggNOG" id="KOG3627">
    <property type="taxonomic scope" value="Eukaryota"/>
</dbReference>
<evidence type="ECO:0000313" key="10">
    <source>
        <dbReference type="EMBL" id="EDW38080.1"/>
    </source>
</evidence>
<dbReference type="PROSITE" id="PS00135">
    <property type="entry name" value="TRYPSIN_SER"/>
    <property type="match status" value="1"/>
</dbReference>
<dbReference type="InterPro" id="IPR001314">
    <property type="entry name" value="Peptidase_S1A"/>
</dbReference>
<evidence type="ECO:0000256" key="3">
    <source>
        <dbReference type="ARBA" id="ARBA00022801"/>
    </source>
</evidence>
<dbReference type="PANTHER" id="PTHR24252">
    <property type="entry name" value="ACROSIN-RELATED"/>
    <property type="match status" value="1"/>
</dbReference>
<dbReference type="SUPFAM" id="SSF50494">
    <property type="entry name" value="Trypsin-like serine proteases"/>
    <property type="match status" value="1"/>
</dbReference>
<evidence type="ECO:0000256" key="5">
    <source>
        <dbReference type="ARBA" id="ARBA00022968"/>
    </source>
</evidence>
<keyword evidence="11" id="KW-1185">Reference proteome</keyword>
<keyword evidence="4" id="KW-0720">Serine protease</keyword>
<proteinExistence type="predicted"/>
<evidence type="ECO:0000256" key="1">
    <source>
        <dbReference type="ARBA" id="ARBA00004606"/>
    </source>
</evidence>
<evidence type="ECO:0000256" key="4">
    <source>
        <dbReference type="ARBA" id="ARBA00022825"/>
    </source>
</evidence>
<keyword evidence="8" id="KW-1133">Transmembrane helix</keyword>
<keyword evidence="8" id="KW-0472">Membrane</keyword>
<dbReference type="PANTHER" id="PTHR24252:SF7">
    <property type="entry name" value="HYALIN"/>
    <property type="match status" value="1"/>
</dbReference>
<accession>B4GMK6</accession>
<keyword evidence="2" id="KW-0645">Protease</keyword>